<sequence>MIKGMHLTLMIGPAVPVPVPGEVLEALTSIQIDTHSGSQQSGFELNFRLSPRSPLHTLFLLSGGAGIPFVRVVIMVTLNGTPEVLMDGLMTHHQVQPGSAGGEATLTVQGKDLTALMTLFDFSGLPYPAMPLFTRVLFILAKYAAFGIVPKVIPSIIEDLPIPIQRIPRHQGTDLAYIQLLAETAGYVFHMEPGPVPGLNFAYWGPEIKVGVPQPALNLDMDAHTNVESLSFSFDKEKKELPVVFIHEPVSKAIIPIPIPDITPLNPPLGLVPPLPPTIKYLNDTARLSPLQAALQGLAYAARHADAVSGSGTLDVLRYGRVLKSRRLVGVRGAGPAFDGLYYVTKVTHRIKRGEFKQNFELSRNALLSTVPEVPV</sequence>
<reference evidence="1" key="1">
    <citation type="journal article" date="2020" name="mSystems">
        <title>Genome- and Community-Level Interaction Insights into Carbon Utilization and Element Cycling Functions of Hydrothermarchaeota in Hydrothermal Sediment.</title>
        <authorList>
            <person name="Zhou Z."/>
            <person name="Liu Y."/>
            <person name="Xu W."/>
            <person name="Pan J."/>
            <person name="Luo Z.H."/>
            <person name="Li M."/>
        </authorList>
    </citation>
    <scope>NUCLEOTIDE SEQUENCE [LARGE SCALE GENOMIC DNA]</scope>
    <source>
        <strain evidence="1">SpSt-548</strain>
    </source>
</reference>
<evidence type="ECO:0000313" key="1">
    <source>
        <dbReference type="EMBL" id="HGS04472.1"/>
    </source>
</evidence>
<name>A0A7V4LCF1_9BACT</name>
<organism evidence="1">
    <name type="scientific">Desulfobacca acetoxidans</name>
    <dbReference type="NCBI Taxonomy" id="60893"/>
    <lineage>
        <taxon>Bacteria</taxon>
        <taxon>Pseudomonadati</taxon>
        <taxon>Thermodesulfobacteriota</taxon>
        <taxon>Desulfobaccia</taxon>
        <taxon>Desulfobaccales</taxon>
        <taxon>Desulfobaccaceae</taxon>
        <taxon>Desulfobacca</taxon>
    </lineage>
</organism>
<gene>
    <name evidence="1" type="ORF">ENT08_01820</name>
</gene>
<comment type="caution">
    <text evidence="1">The sequence shown here is derived from an EMBL/GenBank/DDBJ whole genome shotgun (WGS) entry which is preliminary data.</text>
</comment>
<dbReference type="AlphaFoldDB" id="A0A7V4LCF1"/>
<protein>
    <recommendedName>
        <fullName evidence="2">Phage late control D family protein</fullName>
    </recommendedName>
</protein>
<dbReference type="EMBL" id="DSXI01000103">
    <property type="protein sequence ID" value="HGS04472.1"/>
    <property type="molecule type" value="Genomic_DNA"/>
</dbReference>
<accession>A0A7V4LCF1</accession>
<proteinExistence type="predicted"/>
<evidence type="ECO:0008006" key="2">
    <source>
        <dbReference type="Google" id="ProtNLM"/>
    </source>
</evidence>